<dbReference type="HOGENOM" id="CLU_3404544_0_0_0"/>
<proteinExistence type="predicted"/>
<dbReference type="Proteomes" id="UP000011704">
    <property type="component" value="Unassembled WGS sequence"/>
</dbReference>
<evidence type="ECO:0000313" key="1">
    <source>
        <dbReference type="EMBL" id="CCQ90959.1"/>
    </source>
</evidence>
<name>M1ZCB0_NITG3</name>
<comment type="caution">
    <text evidence="1">The sequence shown here is derived from an EMBL/GenBank/DDBJ whole genome shotgun (WGS) entry which is preliminary data.</text>
</comment>
<gene>
    <name evidence="1" type="ORF">NITGR_520001</name>
</gene>
<organism evidence="1 2">
    <name type="scientific">Nitrospina gracilis (strain 3/211)</name>
    <dbReference type="NCBI Taxonomy" id="1266370"/>
    <lineage>
        <taxon>Bacteria</taxon>
        <taxon>Pseudomonadati</taxon>
        <taxon>Nitrospinota/Tectimicrobiota group</taxon>
        <taxon>Nitrospinota</taxon>
        <taxon>Nitrospinia</taxon>
        <taxon>Nitrospinales</taxon>
        <taxon>Nitrospinaceae</taxon>
        <taxon>Nitrospina</taxon>
    </lineage>
</organism>
<reference evidence="1 2" key="1">
    <citation type="journal article" date="2013" name="Front. Microbiol.">
        <title>The genome of Nitrospina gracilis illuminates the metabolism and evolution of the major marine nitrite oxidizer.</title>
        <authorList>
            <person name="Luecker S."/>
            <person name="Nowka B."/>
            <person name="Rattei T."/>
            <person name="Spieck E."/>
            <person name="and Daims H."/>
        </authorList>
    </citation>
    <scope>NUCLEOTIDE SEQUENCE [LARGE SCALE GENOMIC DNA]</scope>
    <source>
        <strain evidence="1 2">3/211</strain>
    </source>
</reference>
<sequence length="30" mass="3578">MFKTLRDARINGQVRNRDDEVALVEKEFLN</sequence>
<protein>
    <submittedName>
        <fullName evidence="1">Uncharacterized protein</fullName>
    </submittedName>
</protein>
<accession>M1ZCB0</accession>
<dbReference type="InParanoid" id="M1ZCB0"/>
<dbReference type="EMBL" id="CAQJ01000058">
    <property type="protein sequence ID" value="CCQ90959.1"/>
    <property type="molecule type" value="Genomic_DNA"/>
</dbReference>
<keyword evidence="2" id="KW-1185">Reference proteome</keyword>
<dbReference type="AlphaFoldDB" id="M1ZCB0"/>
<evidence type="ECO:0000313" key="2">
    <source>
        <dbReference type="Proteomes" id="UP000011704"/>
    </source>
</evidence>